<keyword evidence="4 5" id="KW-0472">Membrane</keyword>
<gene>
    <name evidence="8" type="ORF">K444DRAFT_645209</name>
</gene>
<evidence type="ECO:0000256" key="4">
    <source>
        <dbReference type="ARBA" id="ARBA00023136"/>
    </source>
</evidence>
<keyword evidence="8" id="KW-0378">Hydrolase</keyword>
<accession>A0A2J6T0G6</accession>
<evidence type="ECO:0000256" key="2">
    <source>
        <dbReference type="ARBA" id="ARBA00022692"/>
    </source>
</evidence>
<feature type="transmembrane region" description="Helical" evidence="6">
    <location>
        <begin position="351"/>
        <end position="371"/>
    </location>
</feature>
<proteinExistence type="predicted"/>
<dbReference type="GeneID" id="36593140"/>
<dbReference type="Gene3D" id="3.20.20.140">
    <property type="entry name" value="Metal-dependent hydrolases"/>
    <property type="match status" value="1"/>
</dbReference>
<dbReference type="EMBL" id="KZ613848">
    <property type="protein sequence ID" value="PMD56530.1"/>
    <property type="molecule type" value="Genomic_DNA"/>
</dbReference>
<dbReference type="GO" id="GO:0016020">
    <property type="term" value="C:membrane"/>
    <property type="evidence" value="ECO:0007669"/>
    <property type="project" value="UniProtKB-SubCell"/>
</dbReference>
<sequence>MKLTSEAKTRFEAEDLMDRGRALIEESVNFGVTHMRAFVEVDLGVKYKCLEAGLALKELFRDRCYIQICVFAQDPIFSYPDKGRAMMRLLDGAASMPGVEVFGSTPYVEKDGNQEKQIKNMEFSIKTAKRYKLHLDFHIDYNLDPAKQSMVTEALKLLHAMNWPSNWNNFEYRTIIFGHCTRLTLFDNSEWLNLCEKVQGLPVSFVGLPTSDLFMMGRPKEEEGGGHRVRGTLQVLQMIKKYGLNAAMGINNVGNAFTPQGSCDPLSLASLAVGVYQAGTKADAELLLHVNVFGLGMLAHALSALLVFSFGFRPFVNFYGCTFILYELSSPFLNFHWFFDKLDMTGSKPQLYNGLMLLFTFFCCRLVWGTYQSVRVYQDVWRALHHRPAAATIHFDALNNATSAALDAATGKSAAPIHDGIMQFAGEEFVPLWLAFTYLGSNVVLNTLNFYWFGKMIDAVRKRFQPPKEQRRKEKAIAAKTTGADGKVRIGVDETEVRRRKVVEEEGISAIS</sequence>
<comment type="subcellular location">
    <subcellularLocation>
        <location evidence="1">Membrane</location>
        <topology evidence="1">Multi-pass membrane protein</topology>
    </subcellularLocation>
</comment>
<evidence type="ECO:0000256" key="6">
    <source>
        <dbReference type="SAM" id="Phobius"/>
    </source>
</evidence>
<dbReference type="InterPro" id="IPR006634">
    <property type="entry name" value="TLC-dom"/>
</dbReference>
<dbReference type="GO" id="GO:0016814">
    <property type="term" value="F:hydrolase activity, acting on carbon-nitrogen (but not peptide) bonds, in cyclic amidines"/>
    <property type="evidence" value="ECO:0007669"/>
    <property type="project" value="TreeGrafter"/>
</dbReference>
<dbReference type="SMART" id="SM00724">
    <property type="entry name" value="TLC"/>
    <property type="match status" value="1"/>
</dbReference>
<protein>
    <submittedName>
        <fullName evidence="8">Metallo-dependent hydrolase</fullName>
    </submittedName>
</protein>
<keyword evidence="3 6" id="KW-1133">Transmembrane helix</keyword>
<evidence type="ECO:0000256" key="1">
    <source>
        <dbReference type="ARBA" id="ARBA00004141"/>
    </source>
</evidence>
<dbReference type="InterPro" id="IPR032466">
    <property type="entry name" value="Metal_Hydrolase"/>
</dbReference>
<feature type="domain" description="TLC" evidence="7">
    <location>
        <begin position="219"/>
        <end position="465"/>
    </location>
</feature>
<dbReference type="PROSITE" id="PS50922">
    <property type="entry name" value="TLC"/>
    <property type="match status" value="1"/>
</dbReference>
<dbReference type="RefSeq" id="XP_024733434.1">
    <property type="nucleotide sequence ID" value="XM_024885063.1"/>
</dbReference>
<dbReference type="AlphaFoldDB" id="A0A2J6T0G6"/>
<dbReference type="InParanoid" id="A0A2J6T0G6"/>
<name>A0A2J6T0G6_9HELO</name>
<evidence type="ECO:0000256" key="3">
    <source>
        <dbReference type="ARBA" id="ARBA00022989"/>
    </source>
</evidence>
<feature type="transmembrane region" description="Helical" evidence="6">
    <location>
        <begin position="316"/>
        <end position="339"/>
    </location>
</feature>
<feature type="transmembrane region" description="Helical" evidence="6">
    <location>
        <begin position="286"/>
        <end position="310"/>
    </location>
</feature>
<dbReference type="PANTHER" id="PTHR32027:SF0">
    <property type="entry name" value="CYTOSINE DEAMINASE"/>
    <property type="match status" value="1"/>
</dbReference>
<dbReference type="PANTHER" id="PTHR32027">
    <property type="entry name" value="CYTOSINE DEAMINASE"/>
    <property type="match status" value="1"/>
</dbReference>
<evidence type="ECO:0000259" key="7">
    <source>
        <dbReference type="PROSITE" id="PS50922"/>
    </source>
</evidence>
<dbReference type="InterPro" id="IPR052349">
    <property type="entry name" value="Metallo-hydrolase_Enzymes"/>
</dbReference>
<dbReference type="Proteomes" id="UP000235371">
    <property type="component" value="Unassembled WGS sequence"/>
</dbReference>
<evidence type="ECO:0000256" key="5">
    <source>
        <dbReference type="PROSITE-ProRule" id="PRU00205"/>
    </source>
</evidence>
<evidence type="ECO:0000313" key="9">
    <source>
        <dbReference type="Proteomes" id="UP000235371"/>
    </source>
</evidence>
<dbReference type="OrthoDB" id="10266980at2759"/>
<dbReference type="STRING" id="1095630.A0A2J6T0G6"/>
<keyword evidence="9" id="KW-1185">Reference proteome</keyword>
<evidence type="ECO:0000313" key="8">
    <source>
        <dbReference type="EMBL" id="PMD56530.1"/>
    </source>
</evidence>
<organism evidence="8 9">
    <name type="scientific">Hyaloscypha bicolor E</name>
    <dbReference type="NCBI Taxonomy" id="1095630"/>
    <lineage>
        <taxon>Eukaryota</taxon>
        <taxon>Fungi</taxon>
        <taxon>Dikarya</taxon>
        <taxon>Ascomycota</taxon>
        <taxon>Pezizomycotina</taxon>
        <taxon>Leotiomycetes</taxon>
        <taxon>Helotiales</taxon>
        <taxon>Hyaloscyphaceae</taxon>
        <taxon>Hyaloscypha</taxon>
        <taxon>Hyaloscypha bicolor</taxon>
    </lineage>
</organism>
<feature type="transmembrane region" description="Helical" evidence="6">
    <location>
        <begin position="432"/>
        <end position="453"/>
    </location>
</feature>
<reference evidence="8 9" key="1">
    <citation type="submission" date="2016-04" db="EMBL/GenBank/DDBJ databases">
        <title>A degradative enzymes factory behind the ericoid mycorrhizal symbiosis.</title>
        <authorList>
            <consortium name="DOE Joint Genome Institute"/>
            <person name="Martino E."/>
            <person name="Morin E."/>
            <person name="Grelet G."/>
            <person name="Kuo A."/>
            <person name="Kohler A."/>
            <person name="Daghino S."/>
            <person name="Barry K."/>
            <person name="Choi C."/>
            <person name="Cichocki N."/>
            <person name="Clum A."/>
            <person name="Copeland A."/>
            <person name="Hainaut M."/>
            <person name="Haridas S."/>
            <person name="Labutti K."/>
            <person name="Lindquist E."/>
            <person name="Lipzen A."/>
            <person name="Khouja H.-R."/>
            <person name="Murat C."/>
            <person name="Ohm R."/>
            <person name="Olson A."/>
            <person name="Spatafora J."/>
            <person name="Veneault-Fourrey C."/>
            <person name="Henrissat B."/>
            <person name="Grigoriev I."/>
            <person name="Martin F."/>
            <person name="Perotto S."/>
        </authorList>
    </citation>
    <scope>NUCLEOTIDE SEQUENCE [LARGE SCALE GENOMIC DNA]</scope>
    <source>
        <strain evidence="8 9">E</strain>
    </source>
</reference>
<keyword evidence="2 5" id="KW-0812">Transmembrane</keyword>
<dbReference type="SUPFAM" id="SSF51556">
    <property type="entry name" value="Metallo-dependent hydrolases"/>
    <property type="match status" value="1"/>
</dbReference>
<dbReference type="Pfam" id="PF03798">
    <property type="entry name" value="TRAM_LAG1_CLN8"/>
    <property type="match status" value="1"/>
</dbReference>